<comment type="caution">
    <text evidence="1">The sequence shown here is derived from an EMBL/GenBank/DDBJ whole genome shotgun (WGS) entry which is preliminary data.</text>
</comment>
<accession>A0A4Z0P6Q0</accession>
<evidence type="ECO:0000313" key="2">
    <source>
        <dbReference type="Proteomes" id="UP000298337"/>
    </source>
</evidence>
<dbReference type="AlphaFoldDB" id="A0A4Z0P6Q0"/>
<proteinExistence type="predicted"/>
<sequence length="88" mass="10039">MLTLPETTALRLHATPRGHRLDFTIPEGRYAYVYRRTENEPWCCVARNACSPYVDSRPLYQETKPEYVVCFCDGSGIIMAATPIVQAR</sequence>
<dbReference type="EMBL" id="SRLA01000003">
    <property type="protein sequence ID" value="TGE06347.1"/>
    <property type="molecule type" value="Genomic_DNA"/>
</dbReference>
<evidence type="ECO:0000313" key="1">
    <source>
        <dbReference type="EMBL" id="TGE06347.1"/>
    </source>
</evidence>
<reference evidence="1 2" key="1">
    <citation type="submission" date="2019-04" db="EMBL/GenBank/DDBJ databases">
        <authorList>
            <person name="Feng G."/>
            <person name="Zhang J."/>
            <person name="Zhu H."/>
        </authorList>
    </citation>
    <scope>NUCLEOTIDE SEQUENCE [LARGE SCALE GENOMIC DNA]</scope>
    <source>
        <strain evidence="1 2">92R-1</strain>
    </source>
</reference>
<name>A0A4Z0P6Q0_9BACT</name>
<protein>
    <submittedName>
        <fullName evidence="1">Uncharacterized protein</fullName>
    </submittedName>
</protein>
<gene>
    <name evidence="1" type="ORF">EU556_15985</name>
</gene>
<dbReference type="Proteomes" id="UP000298337">
    <property type="component" value="Unassembled WGS sequence"/>
</dbReference>
<keyword evidence="2" id="KW-1185">Reference proteome</keyword>
<organism evidence="1 2">
    <name type="scientific">Hymenobacter fodinae</name>
    <dbReference type="NCBI Taxonomy" id="2510796"/>
    <lineage>
        <taxon>Bacteria</taxon>
        <taxon>Pseudomonadati</taxon>
        <taxon>Bacteroidota</taxon>
        <taxon>Cytophagia</taxon>
        <taxon>Cytophagales</taxon>
        <taxon>Hymenobacteraceae</taxon>
        <taxon>Hymenobacter</taxon>
    </lineage>
</organism>
<dbReference type="OrthoDB" id="885686at2"/>
<dbReference type="RefSeq" id="WP_135435139.1">
    <property type="nucleotide sequence ID" value="NZ_SRLA01000003.1"/>
</dbReference>